<protein>
    <submittedName>
        <fullName evidence="1">Uncharacterized protein</fullName>
    </submittedName>
</protein>
<proteinExistence type="predicted"/>
<reference evidence="1" key="2">
    <citation type="journal article" date="2015" name="Fish Shellfish Immunol.">
        <title>Early steps in the European eel (Anguilla anguilla)-Vibrio vulnificus interaction in the gills: Role of the RtxA13 toxin.</title>
        <authorList>
            <person name="Callol A."/>
            <person name="Pajuelo D."/>
            <person name="Ebbesson L."/>
            <person name="Teles M."/>
            <person name="MacKenzie S."/>
            <person name="Amaro C."/>
        </authorList>
    </citation>
    <scope>NUCLEOTIDE SEQUENCE</scope>
</reference>
<sequence>MPNLNRKKK</sequence>
<reference evidence="1" key="1">
    <citation type="submission" date="2014-11" db="EMBL/GenBank/DDBJ databases">
        <authorList>
            <person name="Amaro Gonzalez C."/>
        </authorList>
    </citation>
    <scope>NUCLEOTIDE SEQUENCE</scope>
</reference>
<evidence type="ECO:0000313" key="1">
    <source>
        <dbReference type="EMBL" id="JAH61914.1"/>
    </source>
</evidence>
<accession>A0A0E9U7N4</accession>
<dbReference type="EMBL" id="GBXM01046663">
    <property type="protein sequence ID" value="JAH61914.1"/>
    <property type="molecule type" value="Transcribed_RNA"/>
</dbReference>
<organism evidence="1">
    <name type="scientific">Anguilla anguilla</name>
    <name type="common">European freshwater eel</name>
    <name type="synonym">Muraena anguilla</name>
    <dbReference type="NCBI Taxonomy" id="7936"/>
    <lineage>
        <taxon>Eukaryota</taxon>
        <taxon>Metazoa</taxon>
        <taxon>Chordata</taxon>
        <taxon>Craniata</taxon>
        <taxon>Vertebrata</taxon>
        <taxon>Euteleostomi</taxon>
        <taxon>Actinopterygii</taxon>
        <taxon>Neopterygii</taxon>
        <taxon>Teleostei</taxon>
        <taxon>Anguilliformes</taxon>
        <taxon>Anguillidae</taxon>
        <taxon>Anguilla</taxon>
    </lineage>
</organism>
<name>A0A0E9U7N4_ANGAN</name>